<accession>A0ABQ8UL11</accession>
<feature type="region of interest" description="Disordered" evidence="2">
    <location>
        <begin position="241"/>
        <end position="279"/>
    </location>
</feature>
<dbReference type="PANTHER" id="PTHR47330:SF1">
    <property type="entry name" value="POLY(U)-BINDING-SPLICING FACTOR PUF60"/>
    <property type="match status" value="1"/>
</dbReference>
<feature type="region of interest" description="Disordered" evidence="2">
    <location>
        <begin position="449"/>
        <end position="521"/>
    </location>
</feature>
<feature type="region of interest" description="Disordered" evidence="2">
    <location>
        <begin position="600"/>
        <end position="642"/>
    </location>
</feature>
<dbReference type="Gene3D" id="3.30.70.330">
    <property type="match status" value="1"/>
</dbReference>
<dbReference type="InterPro" id="IPR051974">
    <property type="entry name" value="PUF60_regulator"/>
</dbReference>
<dbReference type="Proteomes" id="UP001141327">
    <property type="component" value="Unassembled WGS sequence"/>
</dbReference>
<feature type="region of interest" description="Disordered" evidence="2">
    <location>
        <begin position="747"/>
        <end position="844"/>
    </location>
</feature>
<protein>
    <recommendedName>
        <fullName evidence="3">RRM domain-containing protein</fullName>
    </recommendedName>
</protein>
<reference evidence="4" key="1">
    <citation type="journal article" date="2022" name="bioRxiv">
        <title>Genomics of Preaxostyla Flagellates Illuminates Evolutionary Transitions and the Path Towards Mitochondrial Loss.</title>
        <authorList>
            <person name="Novak L.V.F."/>
            <person name="Treitli S.C."/>
            <person name="Pyrih J."/>
            <person name="Halakuc P."/>
            <person name="Pipaliya S.V."/>
            <person name="Vacek V."/>
            <person name="Brzon O."/>
            <person name="Soukal P."/>
            <person name="Eme L."/>
            <person name="Dacks J.B."/>
            <person name="Karnkowska A."/>
            <person name="Elias M."/>
            <person name="Hampl V."/>
        </authorList>
    </citation>
    <scope>NUCLEOTIDE SEQUENCE</scope>
    <source>
        <strain evidence="4">RCP-MX</strain>
    </source>
</reference>
<dbReference type="SUPFAM" id="SSF54928">
    <property type="entry name" value="RNA-binding domain, RBD"/>
    <property type="match status" value="1"/>
</dbReference>
<feature type="region of interest" description="Disordered" evidence="2">
    <location>
        <begin position="291"/>
        <end position="364"/>
    </location>
</feature>
<name>A0ABQ8UL11_9EUKA</name>
<dbReference type="PANTHER" id="PTHR47330">
    <property type="entry name" value="POLY(U)-BINDING-SPLICING FACTOR PUF60-B-RELATED"/>
    <property type="match status" value="1"/>
</dbReference>
<feature type="compositionally biased region" description="Low complexity" evidence="2">
    <location>
        <begin position="479"/>
        <end position="488"/>
    </location>
</feature>
<feature type="compositionally biased region" description="Low complexity" evidence="2">
    <location>
        <begin position="505"/>
        <end position="514"/>
    </location>
</feature>
<gene>
    <name evidence="4" type="ORF">PAPYR_3955</name>
</gene>
<dbReference type="EMBL" id="JAPMOS010000016">
    <property type="protein sequence ID" value="KAJ4459897.1"/>
    <property type="molecule type" value="Genomic_DNA"/>
</dbReference>
<keyword evidence="5" id="KW-1185">Reference proteome</keyword>
<proteinExistence type="predicted"/>
<evidence type="ECO:0000259" key="3">
    <source>
        <dbReference type="PROSITE" id="PS50102"/>
    </source>
</evidence>
<feature type="compositionally biased region" description="Pro residues" evidence="2">
    <location>
        <begin position="833"/>
        <end position="844"/>
    </location>
</feature>
<feature type="compositionally biased region" description="Polar residues" evidence="2">
    <location>
        <begin position="788"/>
        <end position="798"/>
    </location>
</feature>
<sequence length="844" mass="85463">MDLPQSPEIGLGAQTVFPLLPSPSPQLVAMKGLTVSGPRDPILRMAQQEVQEQSQTLPAFSSVTQIANANLFKLIQISWLRCGHDALFHQCSICSADQPKEAHRLERIANHYSIDSFAVWEARVDHYLGWLLRAPVAALSVLPNYRAHWPTTCEAVSVGATFWGMERIRSVCGPLPLGYTALAALPPPMPADLYPGAYSDAYTQSIPPYGSSPSGSPEASPVLGAAASLPAAAPAPATAPAAAAVPAPPPGVKSENGAKPLAESRGPPEAAAPGAPQFLGEPQLPAIVQEQQPTARLPKRFKKKPQLPLGMDPITPPGGRGGGVPPSPASPGTVVSAHSARPSAEAARPDPLPSSASASAAAGAPPASLADKMADRAMRNNPCRIFVGNVAWTLTADDVRTAFERFGPVVECDLRPWTPLHHMGFGFVTFQTREAAVVAIEQMQGVVMGGRPLRTGTTSPLSQPRPSHDHRAAFSPNQAGPRSRPGLLGRQGPGPGAPPLPIPGPAFGAASPGAGPLGRGAGSPGRPAFFPLVAAAPVVGAAGYPFGPYLVPYPGGEWAASAAATGGLAYPFVQPAAVPSPARTGQPVLLPAPGSPIPAPYPAPAPALGSPASPTGPRHGGAHRAVSGSHPSSRPSPLAQTSYQQVAALAEAGRLGARSPTADPSSVASSSPPSQRPTPEGIPERVRSSPPAVVGKPMPASPPRLPPPADALAAPAARPGDGPIPIVIAIPAGSAFSPRVAHGGLVAPPMSPNPSLILSPSPEMAGGTGGGPPQGGHPHVHPHHQHSPSEASTLSASVLSAEGGGGSSDSLLGGPAVAPRSPAYLPPLEAAPSPAPPRGPAAKQ</sequence>
<dbReference type="InterPro" id="IPR012677">
    <property type="entry name" value="Nucleotide-bd_a/b_plait_sf"/>
</dbReference>
<feature type="compositionally biased region" description="Low complexity" evidence="2">
    <location>
        <begin position="654"/>
        <end position="673"/>
    </location>
</feature>
<dbReference type="InterPro" id="IPR000504">
    <property type="entry name" value="RRM_dom"/>
</dbReference>
<feature type="compositionally biased region" description="Low complexity" evidence="2">
    <location>
        <begin position="753"/>
        <end position="762"/>
    </location>
</feature>
<dbReference type="PROSITE" id="PS50102">
    <property type="entry name" value="RRM"/>
    <property type="match status" value="1"/>
</dbReference>
<feature type="domain" description="RRM" evidence="3">
    <location>
        <begin position="383"/>
        <end position="460"/>
    </location>
</feature>
<evidence type="ECO:0000313" key="4">
    <source>
        <dbReference type="EMBL" id="KAJ4459897.1"/>
    </source>
</evidence>
<feature type="compositionally biased region" description="Polar residues" evidence="2">
    <location>
        <begin position="455"/>
        <end position="465"/>
    </location>
</feature>
<keyword evidence="1" id="KW-0694">RNA-binding</keyword>
<evidence type="ECO:0000256" key="1">
    <source>
        <dbReference type="PROSITE-ProRule" id="PRU00176"/>
    </source>
</evidence>
<dbReference type="Pfam" id="PF00076">
    <property type="entry name" value="RRM_1"/>
    <property type="match status" value="1"/>
</dbReference>
<comment type="caution">
    <text evidence="4">The sequence shown here is derived from an EMBL/GenBank/DDBJ whole genome shotgun (WGS) entry which is preliminary data.</text>
</comment>
<organism evidence="4 5">
    <name type="scientific">Paratrimastix pyriformis</name>
    <dbReference type="NCBI Taxonomy" id="342808"/>
    <lineage>
        <taxon>Eukaryota</taxon>
        <taxon>Metamonada</taxon>
        <taxon>Preaxostyla</taxon>
        <taxon>Paratrimastigidae</taxon>
        <taxon>Paratrimastix</taxon>
    </lineage>
</organism>
<feature type="compositionally biased region" description="Polar residues" evidence="2">
    <location>
        <begin position="629"/>
        <end position="642"/>
    </location>
</feature>
<evidence type="ECO:0000256" key="2">
    <source>
        <dbReference type="SAM" id="MobiDB-lite"/>
    </source>
</evidence>
<dbReference type="InterPro" id="IPR035979">
    <property type="entry name" value="RBD_domain_sf"/>
</dbReference>
<feature type="compositionally biased region" description="Pro residues" evidence="2">
    <location>
        <begin position="495"/>
        <end position="504"/>
    </location>
</feature>
<evidence type="ECO:0000313" key="5">
    <source>
        <dbReference type="Proteomes" id="UP001141327"/>
    </source>
</evidence>
<feature type="compositionally biased region" description="Low complexity" evidence="2">
    <location>
        <begin position="267"/>
        <end position="276"/>
    </location>
</feature>
<feature type="region of interest" description="Disordered" evidence="2">
    <location>
        <begin position="654"/>
        <end position="726"/>
    </location>
</feature>
<feature type="compositionally biased region" description="Low complexity" evidence="2">
    <location>
        <begin position="710"/>
        <end position="726"/>
    </location>
</feature>
<feature type="compositionally biased region" description="Low complexity" evidence="2">
    <location>
        <begin position="606"/>
        <end position="617"/>
    </location>
</feature>
<feature type="compositionally biased region" description="Low complexity" evidence="2">
    <location>
        <begin position="821"/>
        <end position="832"/>
    </location>
</feature>
<feature type="compositionally biased region" description="Pro residues" evidence="2">
    <location>
        <begin position="699"/>
        <end position="709"/>
    </location>
</feature>
<dbReference type="SMART" id="SM00360">
    <property type="entry name" value="RRM"/>
    <property type="match status" value="1"/>
</dbReference>
<feature type="compositionally biased region" description="Low complexity" evidence="2">
    <location>
        <begin position="353"/>
        <end position="364"/>
    </location>
</feature>